<accession>A0A1Y2HDF2</accession>
<dbReference type="EMBL" id="MCFL01000044">
    <property type="protein sequence ID" value="ORZ32606.1"/>
    <property type="molecule type" value="Genomic_DNA"/>
</dbReference>
<name>A0A1Y2HDF2_9FUNG</name>
<protein>
    <submittedName>
        <fullName evidence="1">Uncharacterized protein</fullName>
    </submittedName>
</protein>
<reference evidence="1 2" key="1">
    <citation type="submission" date="2016-07" db="EMBL/GenBank/DDBJ databases">
        <title>Pervasive Adenine N6-methylation of Active Genes in Fungi.</title>
        <authorList>
            <consortium name="DOE Joint Genome Institute"/>
            <person name="Mondo S.J."/>
            <person name="Dannebaum R.O."/>
            <person name="Kuo R.C."/>
            <person name="Labutti K."/>
            <person name="Haridas S."/>
            <person name="Kuo A."/>
            <person name="Salamov A."/>
            <person name="Ahrendt S.R."/>
            <person name="Lipzen A."/>
            <person name="Sullivan W."/>
            <person name="Andreopoulos W.B."/>
            <person name="Clum A."/>
            <person name="Lindquist E."/>
            <person name="Daum C."/>
            <person name="Ramamoorthy G.K."/>
            <person name="Gryganskyi A."/>
            <person name="Culley D."/>
            <person name="Magnuson J.K."/>
            <person name="James T.Y."/>
            <person name="O'Malley M.A."/>
            <person name="Stajich J.E."/>
            <person name="Spatafora J.W."/>
            <person name="Visel A."/>
            <person name="Grigoriev I.V."/>
        </authorList>
    </citation>
    <scope>NUCLEOTIDE SEQUENCE [LARGE SCALE GENOMIC DNA]</scope>
    <source>
        <strain evidence="1 2">PL171</strain>
    </source>
</reference>
<evidence type="ECO:0000313" key="1">
    <source>
        <dbReference type="EMBL" id="ORZ32606.1"/>
    </source>
</evidence>
<organism evidence="1 2">
    <name type="scientific">Catenaria anguillulae PL171</name>
    <dbReference type="NCBI Taxonomy" id="765915"/>
    <lineage>
        <taxon>Eukaryota</taxon>
        <taxon>Fungi</taxon>
        <taxon>Fungi incertae sedis</taxon>
        <taxon>Blastocladiomycota</taxon>
        <taxon>Blastocladiomycetes</taxon>
        <taxon>Blastocladiales</taxon>
        <taxon>Catenariaceae</taxon>
        <taxon>Catenaria</taxon>
    </lineage>
</organism>
<evidence type="ECO:0000313" key="2">
    <source>
        <dbReference type="Proteomes" id="UP000193411"/>
    </source>
</evidence>
<comment type="caution">
    <text evidence="1">The sequence shown here is derived from an EMBL/GenBank/DDBJ whole genome shotgun (WGS) entry which is preliminary data.</text>
</comment>
<sequence length="150" mass="17463">MTKHRLRQPPPQLHCRVCMPPQRTTPRLHALHHGPPLSYPRLLGSQTDALPRLLHRHQLIRLHVARISQPHRHTKLHRPLRHQCQPPNQRQTTQFDAVPAMPLVTFPAQPRTLTPTMFDAIRSLLPTRVKDLRLLSQVQMARVFAVQLYC</sequence>
<gene>
    <name evidence="1" type="ORF">BCR44DRAFT_1234278</name>
</gene>
<dbReference type="Proteomes" id="UP000193411">
    <property type="component" value="Unassembled WGS sequence"/>
</dbReference>
<proteinExistence type="predicted"/>
<keyword evidence="2" id="KW-1185">Reference proteome</keyword>
<dbReference type="AlphaFoldDB" id="A0A1Y2HDF2"/>